<dbReference type="FunFam" id="1.10.238.10:FF:000060">
    <property type="entry name" value="Parvalbumin, thymic"/>
    <property type="match status" value="1"/>
</dbReference>
<reference evidence="10 11" key="1">
    <citation type="submission" date="2024-04" db="EMBL/GenBank/DDBJ databases">
        <authorList>
            <person name="Waldvogel A.-M."/>
            <person name="Schoenle A."/>
        </authorList>
    </citation>
    <scope>NUCLEOTIDE SEQUENCE [LARGE SCALE GENOMIC DNA]</scope>
</reference>
<dbReference type="SUPFAM" id="SSF47473">
    <property type="entry name" value="EF-hand"/>
    <property type="match status" value="1"/>
</dbReference>
<accession>A0AAV2LCZ9</accession>
<dbReference type="EMBL" id="OZ035845">
    <property type="protein sequence ID" value="CAL1599065.1"/>
    <property type="molecule type" value="Genomic_DNA"/>
</dbReference>
<feature type="binding site" evidence="7">
    <location>
        <position position="122"/>
    </location>
    <ligand>
        <name>Ca(2+)</name>
        <dbReference type="ChEBI" id="CHEBI:29108"/>
        <label>1</label>
    </ligand>
</feature>
<dbReference type="PANTHER" id="PTHR11653">
    <property type="entry name" value="PARVALBUMIN ALPHA"/>
    <property type="match status" value="1"/>
</dbReference>
<dbReference type="GO" id="GO:0005737">
    <property type="term" value="C:cytoplasm"/>
    <property type="evidence" value="ECO:0007669"/>
    <property type="project" value="TreeGrafter"/>
</dbReference>
<feature type="binding site" evidence="7">
    <location>
        <position position="124"/>
    </location>
    <ligand>
        <name>Ca(2+)</name>
        <dbReference type="ChEBI" id="CHEBI:29108"/>
        <label>1</label>
    </ligand>
</feature>
<dbReference type="AlphaFoldDB" id="A0AAV2LCZ9"/>
<dbReference type="InterPro" id="IPR002048">
    <property type="entry name" value="EF_hand_dom"/>
</dbReference>
<protein>
    <recommendedName>
        <fullName evidence="8">Parvalbumin</fullName>
    </recommendedName>
</protein>
<keyword evidence="5" id="KW-0514">Muscle protein</keyword>
<dbReference type="CDD" id="cd16255">
    <property type="entry name" value="EFh_parvalbumin_beta"/>
    <property type="match status" value="1"/>
</dbReference>
<comment type="similarity">
    <text evidence="1 8">Belongs to the parvalbumin family.</text>
</comment>
<evidence type="ECO:0000256" key="2">
    <source>
        <dbReference type="ARBA" id="ARBA00022723"/>
    </source>
</evidence>
<evidence type="ECO:0000313" key="11">
    <source>
        <dbReference type="Proteomes" id="UP001497482"/>
    </source>
</evidence>
<evidence type="ECO:0000313" key="10">
    <source>
        <dbReference type="EMBL" id="CAL1599065.1"/>
    </source>
</evidence>
<feature type="binding site" evidence="7">
    <location>
        <position position="85"/>
    </location>
    <ligand>
        <name>Ca(2+)</name>
        <dbReference type="ChEBI" id="CHEBI:29108"/>
        <label>1</label>
    </ligand>
</feature>
<dbReference type="InterPro" id="IPR008080">
    <property type="entry name" value="Parvalbumin"/>
</dbReference>
<dbReference type="Proteomes" id="UP001497482">
    <property type="component" value="Chromosome 23"/>
</dbReference>
<dbReference type="SMART" id="SM00054">
    <property type="entry name" value="EFh"/>
    <property type="match status" value="2"/>
</dbReference>
<feature type="binding site" evidence="7">
    <location>
        <position position="81"/>
    </location>
    <ligand>
        <name>Ca(2+)</name>
        <dbReference type="ChEBI" id="CHEBI:29108"/>
        <label>1</label>
    </ligand>
</feature>
<organism evidence="10 11">
    <name type="scientific">Knipowitschia caucasica</name>
    <name type="common">Caucasian dwarf goby</name>
    <name type="synonym">Pomatoschistus caucasicus</name>
    <dbReference type="NCBI Taxonomy" id="637954"/>
    <lineage>
        <taxon>Eukaryota</taxon>
        <taxon>Metazoa</taxon>
        <taxon>Chordata</taxon>
        <taxon>Craniata</taxon>
        <taxon>Vertebrata</taxon>
        <taxon>Euteleostomi</taxon>
        <taxon>Actinopterygii</taxon>
        <taxon>Neopterygii</taxon>
        <taxon>Teleostei</taxon>
        <taxon>Neoteleostei</taxon>
        <taxon>Acanthomorphata</taxon>
        <taxon>Gobiaria</taxon>
        <taxon>Gobiiformes</taxon>
        <taxon>Gobioidei</taxon>
        <taxon>Gobiidae</taxon>
        <taxon>Gobiinae</taxon>
        <taxon>Knipowitschia</taxon>
    </lineage>
</organism>
<keyword evidence="4 7" id="KW-0106">Calcium</keyword>
<dbReference type="PROSITE" id="PS50222">
    <property type="entry name" value="EF_HAND_2"/>
    <property type="match status" value="2"/>
</dbReference>
<evidence type="ECO:0000256" key="1">
    <source>
        <dbReference type="ARBA" id="ARBA00009753"/>
    </source>
</evidence>
<feature type="binding site" evidence="7">
    <location>
        <position position="83"/>
    </location>
    <ligand>
        <name>Ca(2+)</name>
        <dbReference type="ChEBI" id="CHEBI:29108"/>
        <label>1</label>
    </ligand>
</feature>
<evidence type="ECO:0000256" key="7">
    <source>
        <dbReference type="PIRSR" id="PIRSR608080-1"/>
    </source>
</evidence>
<sequence>MLGKPIRLLKKKKRKKLLPINYEHRINMSLTSILSAEAIDTAVKECEAPESFCYKKFFKTCGLSAKTPQEIKNVFQLLDDDNSAYIEESELKFFLQKFVPSARTLSDAEAKKFISAADDDNDGKIGAEEFQAMVLS</sequence>
<keyword evidence="3" id="KW-0677">Repeat</keyword>
<feature type="binding site" evidence="7">
    <location>
        <position position="129"/>
    </location>
    <ligand>
        <name>Ca(2+)</name>
        <dbReference type="ChEBI" id="CHEBI:29108"/>
        <label>1</label>
    </ligand>
</feature>
<dbReference type="PRINTS" id="PR01697">
    <property type="entry name" value="PARVALBUMIN"/>
</dbReference>
<feature type="binding site" evidence="7">
    <location>
        <position position="79"/>
    </location>
    <ligand>
        <name>Ca(2+)</name>
        <dbReference type="ChEBI" id="CHEBI:29108"/>
        <label>1</label>
    </ligand>
</feature>
<dbReference type="GO" id="GO:0005509">
    <property type="term" value="F:calcium ion binding"/>
    <property type="evidence" value="ECO:0007669"/>
    <property type="project" value="UniProtKB-UniRule"/>
</dbReference>
<evidence type="ECO:0000256" key="3">
    <source>
        <dbReference type="ARBA" id="ARBA00022737"/>
    </source>
</evidence>
<gene>
    <name evidence="10" type="ORF">KC01_LOCUS27396</name>
</gene>
<keyword evidence="2 7" id="KW-0479">Metal-binding</keyword>
<dbReference type="InterPro" id="IPR011992">
    <property type="entry name" value="EF-hand-dom_pair"/>
</dbReference>
<dbReference type="Gene3D" id="1.10.238.10">
    <property type="entry name" value="EF-hand"/>
    <property type="match status" value="1"/>
</dbReference>
<feature type="domain" description="EF-hand" evidence="9">
    <location>
        <begin position="105"/>
        <end position="136"/>
    </location>
</feature>
<dbReference type="Pfam" id="PF13499">
    <property type="entry name" value="EF-hand_7"/>
    <property type="match status" value="1"/>
</dbReference>
<feature type="domain" description="EF-hand" evidence="9">
    <location>
        <begin position="66"/>
        <end position="101"/>
    </location>
</feature>
<evidence type="ECO:0000256" key="6">
    <source>
        <dbReference type="ARBA" id="ARBA00025308"/>
    </source>
</evidence>
<name>A0AAV2LCZ9_KNICA</name>
<feature type="binding site" evidence="7">
    <location>
        <position position="90"/>
    </location>
    <ligand>
        <name>Ca(2+)</name>
        <dbReference type="ChEBI" id="CHEBI:29108"/>
        <label>1</label>
    </ligand>
</feature>
<feature type="binding site" evidence="7">
    <location>
        <position position="118"/>
    </location>
    <ligand>
        <name>Ca(2+)</name>
        <dbReference type="ChEBI" id="CHEBI:29108"/>
        <label>1</label>
    </ligand>
</feature>
<evidence type="ECO:0000256" key="8">
    <source>
        <dbReference type="RuleBase" id="RU368048"/>
    </source>
</evidence>
<dbReference type="PROSITE" id="PS00018">
    <property type="entry name" value="EF_HAND_1"/>
    <property type="match status" value="1"/>
</dbReference>
<keyword evidence="11" id="KW-1185">Reference proteome</keyword>
<evidence type="ECO:0000259" key="9">
    <source>
        <dbReference type="PROSITE" id="PS50222"/>
    </source>
</evidence>
<feature type="binding site" evidence="7">
    <location>
        <position position="120"/>
    </location>
    <ligand>
        <name>Ca(2+)</name>
        <dbReference type="ChEBI" id="CHEBI:29108"/>
        <label>1</label>
    </ligand>
</feature>
<proteinExistence type="inferred from homology"/>
<dbReference type="InterPro" id="IPR018247">
    <property type="entry name" value="EF_Hand_1_Ca_BS"/>
</dbReference>
<dbReference type="PANTHER" id="PTHR11653:SF19">
    <property type="entry name" value="PARVALBUMIN"/>
    <property type="match status" value="1"/>
</dbReference>
<comment type="function">
    <text evidence="6 8">In muscle, parvalbumin is thought to be involved in relaxation after contraction. It binds two calcium ions.</text>
</comment>
<evidence type="ECO:0000256" key="4">
    <source>
        <dbReference type="ARBA" id="ARBA00022837"/>
    </source>
</evidence>
<evidence type="ECO:0000256" key="5">
    <source>
        <dbReference type="ARBA" id="ARBA00023179"/>
    </source>
</evidence>